<dbReference type="PANTHER" id="PTHR43133">
    <property type="entry name" value="RNA POLYMERASE ECF-TYPE SIGMA FACTO"/>
    <property type="match status" value="1"/>
</dbReference>
<evidence type="ECO:0000256" key="4">
    <source>
        <dbReference type="ARBA" id="ARBA00023163"/>
    </source>
</evidence>
<evidence type="ECO:0000256" key="1">
    <source>
        <dbReference type="ARBA" id="ARBA00010641"/>
    </source>
</evidence>
<evidence type="ECO:0000259" key="6">
    <source>
        <dbReference type="Pfam" id="PF04542"/>
    </source>
</evidence>
<dbReference type="SUPFAM" id="SSF88659">
    <property type="entry name" value="Sigma3 and sigma4 domains of RNA polymerase sigma factors"/>
    <property type="match status" value="1"/>
</dbReference>
<keyword evidence="5" id="KW-0472">Membrane</keyword>
<dbReference type="InterPro" id="IPR039425">
    <property type="entry name" value="RNA_pol_sigma-70-like"/>
</dbReference>
<dbReference type="SUPFAM" id="SSF88946">
    <property type="entry name" value="Sigma2 domain of RNA polymerase sigma factors"/>
    <property type="match status" value="1"/>
</dbReference>
<feature type="domain" description="RNA polymerase sigma-70 region 2" evidence="6">
    <location>
        <begin position="28"/>
        <end position="93"/>
    </location>
</feature>
<comment type="similarity">
    <text evidence="1">Belongs to the sigma-70 factor family. ECF subfamily.</text>
</comment>
<dbReference type="Gene3D" id="1.10.10.10">
    <property type="entry name" value="Winged helix-like DNA-binding domain superfamily/Winged helix DNA-binding domain"/>
    <property type="match status" value="1"/>
</dbReference>
<keyword evidence="5" id="KW-1133">Transmembrane helix</keyword>
<name>A0ABW5NK89_9SPHI</name>
<keyword evidence="9" id="KW-1185">Reference proteome</keyword>
<evidence type="ECO:0000313" key="9">
    <source>
        <dbReference type="Proteomes" id="UP001597393"/>
    </source>
</evidence>
<comment type="caution">
    <text evidence="8">The sequence shown here is derived from an EMBL/GenBank/DDBJ whole genome shotgun (WGS) entry which is preliminary data.</text>
</comment>
<dbReference type="NCBIfam" id="TIGR02985">
    <property type="entry name" value="Sig70_bacteroi1"/>
    <property type="match status" value="1"/>
</dbReference>
<dbReference type="InterPro" id="IPR014284">
    <property type="entry name" value="RNA_pol_sigma-70_dom"/>
</dbReference>
<organism evidence="8 9">
    <name type="scientific">Sphingobacterium corticis</name>
    <dbReference type="NCBI Taxonomy" id="1812823"/>
    <lineage>
        <taxon>Bacteria</taxon>
        <taxon>Pseudomonadati</taxon>
        <taxon>Bacteroidota</taxon>
        <taxon>Sphingobacteriia</taxon>
        <taxon>Sphingobacteriales</taxon>
        <taxon>Sphingobacteriaceae</taxon>
        <taxon>Sphingobacterium</taxon>
    </lineage>
</organism>
<dbReference type="InterPro" id="IPR036388">
    <property type="entry name" value="WH-like_DNA-bd_sf"/>
</dbReference>
<evidence type="ECO:0000313" key="8">
    <source>
        <dbReference type="EMBL" id="MFD2598252.1"/>
    </source>
</evidence>
<accession>A0ABW5NK89</accession>
<dbReference type="Pfam" id="PF08281">
    <property type="entry name" value="Sigma70_r4_2"/>
    <property type="match status" value="1"/>
</dbReference>
<feature type="domain" description="RNA polymerase sigma factor 70 region 4 type 2" evidence="7">
    <location>
        <begin position="131"/>
        <end position="176"/>
    </location>
</feature>
<dbReference type="InterPro" id="IPR014327">
    <property type="entry name" value="RNA_pol_sigma70_bacteroid"/>
</dbReference>
<feature type="transmembrane region" description="Helical" evidence="5">
    <location>
        <begin position="177"/>
        <end position="195"/>
    </location>
</feature>
<evidence type="ECO:0000256" key="5">
    <source>
        <dbReference type="SAM" id="Phobius"/>
    </source>
</evidence>
<dbReference type="Gene3D" id="1.10.1740.10">
    <property type="match status" value="1"/>
</dbReference>
<dbReference type="Pfam" id="PF04542">
    <property type="entry name" value="Sigma70_r2"/>
    <property type="match status" value="1"/>
</dbReference>
<proteinExistence type="inferred from homology"/>
<dbReference type="Proteomes" id="UP001597393">
    <property type="component" value="Unassembled WGS sequence"/>
</dbReference>
<reference evidence="9" key="1">
    <citation type="journal article" date="2019" name="Int. J. Syst. Evol. Microbiol.">
        <title>The Global Catalogue of Microorganisms (GCM) 10K type strain sequencing project: providing services to taxonomists for standard genome sequencing and annotation.</title>
        <authorList>
            <consortium name="The Broad Institute Genomics Platform"/>
            <consortium name="The Broad Institute Genome Sequencing Center for Infectious Disease"/>
            <person name="Wu L."/>
            <person name="Ma J."/>
        </authorList>
    </citation>
    <scope>NUCLEOTIDE SEQUENCE [LARGE SCALE GENOMIC DNA]</scope>
    <source>
        <strain evidence="9">KCTC 42248</strain>
    </source>
</reference>
<keyword evidence="3" id="KW-0731">Sigma factor</keyword>
<dbReference type="InterPro" id="IPR013325">
    <property type="entry name" value="RNA_pol_sigma_r2"/>
</dbReference>
<sequence>MNNRWAELADSELVVLINKGDSRAFDELFLRHKRTLYRHAYRMIPDTELCNDILQDVFLSLWAKRGKWKLQTTPLAYLYHAIRNKILDHISHEKVVARYMDELIDFGKQGQCFTEDYLLERELLALIEEKKADLPKRTKEIFELNKEQHLTYKEIADKLAISEHTAKKQVHNALRYLRAKLTLLLFFTFLLFFLLF</sequence>
<dbReference type="InterPro" id="IPR013324">
    <property type="entry name" value="RNA_pol_sigma_r3/r4-like"/>
</dbReference>
<protein>
    <submittedName>
        <fullName evidence="8">RNA polymerase sigma factor</fullName>
    </submittedName>
</protein>
<evidence type="ECO:0000259" key="7">
    <source>
        <dbReference type="Pfam" id="PF08281"/>
    </source>
</evidence>
<keyword evidence="4" id="KW-0804">Transcription</keyword>
<keyword evidence="5" id="KW-0812">Transmembrane</keyword>
<evidence type="ECO:0000256" key="3">
    <source>
        <dbReference type="ARBA" id="ARBA00023082"/>
    </source>
</evidence>
<dbReference type="RefSeq" id="WP_380868001.1">
    <property type="nucleotide sequence ID" value="NZ_JBHUMA010000004.1"/>
</dbReference>
<dbReference type="NCBIfam" id="TIGR02937">
    <property type="entry name" value="sigma70-ECF"/>
    <property type="match status" value="1"/>
</dbReference>
<gene>
    <name evidence="8" type="ORF">ACFSQ3_04745</name>
</gene>
<keyword evidence="2" id="KW-0805">Transcription regulation</keyword>
<dbReference type="InterPro" id="IPR013249">
    <property type="entry name" value="RNA_pol_sigma70_r4_t2"/>
</dbReference>
<evidence type="ECO:0000256" key="2">
    <source>
        <dbReference type="ARBA" id="ARBA00023015"/>
    </source>
</evidence>
<dbReference type="PANTHER" id="PTHR43133:SF46">
    <property type="entry name" value="RNA POLYMERASE SIGMA-70 FACTOR ECF SUBFAMILY"/>
    <property type="match status" value="1"/>
</dbReference>
<dbReference type="EMBL" id="JBHUMA010000004">
    <property type="protein sequence ID" value="MFD2598252.1"/>
    <property type="molecule type" value="Genomic_DNA"/>
</dbReference>
<dbReference type="InterPro" id="IPR007627">
    <property type="entry name" value="RNA_pol_sigma70_r2"/>
</dbReference>